<dbReference type="OrthoDB" id="5371818at2759"/>
<dbReference type="CDD" id="cd07253">
    <property type="entry name" value="GLOD5"/>
    <property type="match status" value="1"/>
</dbReference>
<evidence type="ECO:0000259" key="2">
    <source>
        <dbReference type="PROSITE" id="PS51819"/>
    </source>
</evidence>
<feature type="domain" description="VOC" evidence="2">
    <location>
        <begin position="9"/>
        <end position="133"/>
    </location>
</feature>
<accession>A0A072PIK9</accession>
<organism evidence="3 4">
    <name type="scientific">Exophiala aquamarina CBS 119918</name>
    <dbReference type="NCBI Taxonomy" id="1182545"/>
    <lineage>
        <taxon>Eukaryota</taxon>
        <taxon>Fungi</taxon>
        <taxon>Dikarya</taxon>
        <taxon>Ascomycota</taxon>
        <taxon>Pezizomycotina</taxon>
        <taxon>Eurotiomycetes</taxon>
        <taxon>Chaetothyriomycetidae</taxon>
        <taxon>Chaetothyriales</taxon>
        <taxon>Herpotrichiellaceae</taxon>
        <taxon>Exophiala</taxon>
    </lineage>
</organism>
<dbReference type="PANTHER" id="PTHR21366:SF14">
    <property type="entry name" value="GLYOXALASE DOMAIN-CONTAINING PROTEIN 5"/>
    <property type="match status" value="1"/>
</dbReference>
<dbReference type="InterPro" id="IPR037523">
    <property type="entry name" value="VOC_core"/>
</dbReference>
<dbReference type="VEuPathDB" id="FungiDB:A1O9_04802"/>
<evidence type="ECO:0000256" key="1">
    <source>
        <dbReference type="ARBA" id="ARBA00010363"/>
    </source>
</evidence>
<dbReference type="EMBL" id="AMGV01000003">
    <property type="protein sequence ID" value="KEF59954.1"/>
    <property type="molecule type" value="Genomic_DNA"/>
</dbReference>
<dbReference type="SUPFAM" id="SSF54593">
    <property type="entry name" value="Glyoxalase/Bleomycin resistance protein/Dihydroxybiphenyl dioxygenase"/>
    <property type="match status" value="1"/>
</dbReference>
<protein>
    <submittedName>
        <fullName evidence="3">Biphenyl-2,3-diol 1,2-dioxygenase</fullName>
    </submittedName>
</protein>
<dbReference type="GO" id="GO:0051213">
    <property type="term" value="F:dioxygenase activity"/>
    <property type="evidence" value="ECO:0007669"/>
    <property type="project" value="UniProtKB-KW"/>
</dbReference>
<evidence type="ECO:0000313" key="3">
    <source>
        <dbReference type="EMBL" id="KEF59954.1"/>
    </source>
</evidence>
<sequence>MTSMARATSLDHLVLTVQDLDATIKFYEGVLGMRHTSFTSPTAPSVTRHALKFGVQKINLHVSGHEFEPKAGTVQPGSGDLCFLVEDNVDDILERLNAGGVKVLEGGHVVERTGAQGRLRSVYIRDPDGNLIE</sequence>
<dbReference type="AlphaFoldDB" id="A0A072PIK9"/>
<gene>
    <name evidence="3" type="ORF">A1O9_04802</name>
</gene>
<dbReference type="STRING" id="1182545.A0A072PIK9"/>
<dbReference type="RefSeq" id="XP_013262544.1">
    <property type="nucleotide sequence ID" value="XM_013407090.1"/>
</dbReference>
<dbReference type="InterPro" id="IPR029068">
    <property type="entry name" value="Glyas_Bleomycin-R_OHBP_Dase"/>
</dbReference>
<dbReference type="Gene3D" id="3.10.180.10">
    <property type="entry name" value="2,3-Dihydroxybiphenyl 1,2-Dioxygenase, domain 1"/>
    <property type="match status" value="1"/>
</dbReference>
<dbReference type="GeneID" id="25279731"/>
<name>A0A072PIK9_9EURO</name>
<keyword evidence="3" id="KW-0560">Oxidoreductase</keyword>
<dbReference type="HOGENOM" id="CLU_046006_4_3_1"/>
<proteinExistence type="inferred from homology"/>
<evidence type="ECO:0000313" key="4">
    <source>
        <dbReference type="Proteomes" id="UP000027920"/>
    </source>
</evidence>
<dbReference type="PROSITE" id="PS51819">
    <property type="entry name" value="VOC"/>
    <property type="match status" value="1"/>
</dbReference>
<dbReference type="Proteomes" id="UP000027920">
    <property type="component" value="Unassembled WGS sequence"/>
</dbReference>
<dbReference type="InterPro" id="IPR004360">
    <property type="entry name" value="Glyas_Fos-R_dOase_dom"/>
</dbReference>
<dbReference type="InterPro" id="IPR050383">
    <property type="entry name" value="GlyoxalaseI/FosfomycinResist"/>
</dbReference>
<dbReference type="Pfam" id="PF00903">
    <property type="entry name" value="Glyoxalase"/>
    <property type="match status" value="1"/>
</dbReference>
<reference evidence="3 4" key="1">
    <citation type="submission" date="2013-03" db="EMBL/GenBank/DDBJ databases">
        <title>The Genome Sequence of Exophiala aquamarina CBS 119918.</title>
        <authorList>
            <consortium name="The Broad Institute Genomics Platform"/>
            <person name="Cuomo C."/>
            <person name="de Hoog S."/>
            <person name="Gorbushina A."/>
            <person name="Walker B."/>
            <person name="Young S.K."/>
            <person name="Zeng Q."/>
            <person name="Gargeya S."/>
            <person name="Fitzgerald M."/>
            <person name="Haas B."/>
            <person name="Abouelleil A."/>
            <person name="Allen A.W."/>
            <person name="Alvarado L."/>
            <person name="Arachchi H.M."/>
            <person name="Berlin A.M."/>
            <person name="Chapman S.B."/>
            <person name="Gainer-Dewar J."/>
            <person name="Goldberg J."/>
            <person name="Griggs A."/>
            <person name="Gujja S."/>
            <person name="Hansen M."/>
            <person name="Howarth C."/>
            <person name="Imamovic A."/>
            <person name="Ireland A."/>
            <person name="Larimer J."/>
            <person name="McCowan C."/>
            <person name="Murphy C."/>
            <person name="Pearson M."/>
            <person name="Poon T.W."/>
            <person name="Priest M."/>
            <person name="Roberts A."/>
            <person name="Saif S."/>
            <person name="Shea T."/>
            <person name="Sisk P."/>
            <person name="Sykes S."/>
            <person name="Wortman J."/>
            <person name="Nusbaum C."/>
            <person name="Birren B."/>
        </authorList>
    </citation>
    <scope>NUCLEOTIDE SEQUENCE [LARGE SCALE GENOMIC DNA]</scope>
    <source>
        <strain evidence="3 4">CBS 119918</strain>
    </source>
</reference>
<comment type="caution">
    <text evidence="3">The sequence shown here is derived from an EMBL/GenBank/DDBJ whole genome shotgun (WGS) entry which is preliminary data.</text>
</comment>
<dbReference type="PANTHER" id="PTHR21366">
    <property type="entry name" value="GLYOXALASE FAMILY PROTEIN"/>
    <property type="match status" value="1"/>
</dbReference>
<keyword evidence="4" id="KW-1185">Reference proteome</keyword>
<comment type="similarity">
    <text evidence="1">Belongs to the glyoxalase I family.</text>
</comment>
<keyword evidence="3" id="KW-0223">Dioxygenase</keyword>